<dbReference type="AlphaFoldDB" id="A0A2K8PPP1"/>
<dbReference type="GeneID" id="49387875"/>
<keyword evidence="4" id="KW-1185">Reference proteome</keyword>
<name>A0A2K8PPP1_STRLA</name>
<dbReference type="KEGG" id="slx:SLAV_34490"/>
<protein>
    <submittedName>
        <fullName evidence="3">Uncharacterized protein</fullName>
    </submittedName>
</protein>
<dbReference type="EMBL" id="CP024985">
    <property type="protein sequence ID" value="ATZ28669.1"/>
    <property type="molecule type" value="Genomic_DNA"/>
</dbReference>
<feature type="transmembrane region" description="Helical" evidence="2">
    <location>
        <begin position="23"/>
        <end position="42"/>
    </location>
</feature>
<proteinExistence type="predicted"/>
<evidence type="ECO:0000313" key="3">
    <source>
        <dbReference type="EMBL" id="ATZ28669.1"/>
    </source>
</evidence>
<organism evidence="3 4">
    <name type="scientific">Streptomyces lavendulae subsp. lavendulae</name>
    <dbReference type="NCBI Taxonomy" id="58340"/>
    <lineage>
        <taxon>Bacteria</taxon>
        <taxon>Bacillati</taxon>
        <taxon>Actinomycetota</taxon>
        <taxon>Actinomycetes</taxon>
        <taxon>Kitasatosporales</taxon>
        <taxon>Streptomycetaceae</taxon>
        <taxon>Streptomyces</taxon>
    </lineage>
</organism>
<accession>A0A2K8PPP1</accession>
<keyword evidence="2" id="KW-0472">Membrane</keyword>
<feature type="region of interest" description="Disordered" evidence="1">
    <location>
        <begin position="47"/>
        <end position="86"/>
    </location>
</feature>
<evidence type="ECO:0000256" key="2">
    <source>
        <dbReference type="SAM" id="Phobius"/>
    </source>
</evidence>
<dbReference type="RefSeq" id="WP_030235315.1">
    <property type="nucleotide sequence ID" value="NZ_CP024985.1"/>
</dbReference>
<sequence>MAEHQRSPGDTDPAPRRWVPPPALAGFLLLLVVVFCLSYGVGSAAGPVAPGMHSGDAAPAPAGGAGGGSGRHGHDGTADTGPGGGR</sequence>
<gene>
    <name evidence="3" type="ORF">SLAV_34490</name>
</gene>
<feature type="compositionally biased region" description="Low complexity" evidence="1">
    <location>
        <begin position="47"/>
        <end position="62"/>
    </location>
</feature>
<dbReference type="Proteomes" id="UP000231791">
    <property type="component" value="Chromosome"/>
</dbReference>
<evidence type="ECO:0000313" key="4">
    <source>
        <dbReference type="Proteomes" id="UP000231791"/>
    </source>
</evidence>
<reference evidence="3 4" key="1">
    <citation type="submission" date="2017-11" db="EMBL/GenBank/DDBJ databases">
        <title>Complete genome sequence of Streptomyces lavendulae subsp. lavendulae CCM 3239 (formerly 'Streptomyces aureofaciens CCM 3239'), the producer of the angucycline-type antibiotic auricin.</title>
        <authorList>
            <person name="Busche T."/>
            <person name="Novakova R."/>
            <person name="Al'Dilaimi A."/>
            <person name="Homerova D."/>
            <person name="Feckova L."/>
            <person name="Rezuchova B."/>
            <person name="Mingyar E."/>
            <person name="Csolleiova D."/>
            <person name="Bekeova C."/>
            <person name="Winkler A."/>
            <person name="Sevcikova B."/>
            <person name="Kalinowski J."/>
            <person name="Kormanec J."/>
            <person name="Ruckert C."/>
        </authorList>
    </citation>
    <scope>NUCLEOTIDE SEQUENCE [LARGE SCALE GENOMIC DNA]</scope>
    <source>
        <strain evidence="3 4">CCM 3239</strain>
    </source>
</reference>
<keyword evidence="2" id="KW-1133">Transmembrane helix</keyword>
<keyword evidence="2" id="KW-0812">Transmembrane</keyword>
<evidence type="ECO:0000256" key="1">
    <source>
        <dbReference type="SAM" id="MobiDB-lite"/>
    </source>
</evidence>